<dbReference type="SUPFAM" id="SSF48452">
    <property type="entry name" value="TPR-like"/>
    <property type="match status" value="1"/>
</dbReference>
<dbReference type="PRINTS" id="PR00038">
    <property type="entry name" value="HTHLUXR"/>
</dbReference>
<keyword evidence="1" id="KW-0547">Nucleotide-binding</keyword>
<dbReference type="InterPro" id="IPR011990">
    <property type="entry name" value="TPR-like_helical_dom_sf"/>
</dbReference>
<dbReference type="EMBL" id="BAABDC010000011">
    <property type="protein sequence ID" value="GAA3720488.1"/>
    <property type="molecule type" value="Genomic_DNA"/>
</dbReference>
<proteinExistence type="predicted"/>
<dbReference type="Gene3D" id="1.10.10.10">
    <property type="entry name" value="Winged helix-like DNA-binding domain superfamily/Winged helix DNA-binding domain"/>
    <property type="match status" value="1"/>
</dbReference>
<feature type="domain" description="HTH luxR-type" evidence="4">
    <location>
        <begin position="818"/>
        <end position="883"/>
    </location>
</feature>
<dbReference type="Proteomes" id="UP001501468">
    <property type="component" value="Unassembled WGS sequence"/>
</dbReference>
<dbReference type="CDD" id="cd06170">
    <property type="entry name" value="LuxR_C_like"/>
    <property type="match status" value="1"/>
</dbReference>
<dbReference type="SUPFAM" id="SSF52540">
    <property type="entry name" value="P-loop containing nucleoside triphosphate hydrolases"/>
    <property type="match status" value="1"/>
</dbReference>
<keyword evidence="2" id="KW-0067">ATP-binding</keyword>
<comment type="caution">
    <text evidence="5">The sequence shown here is derived from an EMBL/GenBank/DDBJ whole genome shotgun (WGS) entry which is preliminary data.</text>
</comment>
<organism evidence="5 6">
    <name type="scientific">Terrabacter ginsenosidimutans</name>
    <dbReference type="NCBI Taxonomy" id="490575"/>
    <lineage>
        <taxon>Bacteria</taxon>
        <taxon>Bacillati</taxon>
        <taxon>Actinomycetota</taxon>
        <taxon>Actinomycetes</taxon>
        <taxon>Micrococcales</taxon>
        <taxon>Intrasporangiaceae</taxon>
        <taxon>Terrabacter</taxon>
    </lineage>
</organism>
<evidence type="ECO:0000313" key="6">
    <source>
        <dbReference type="Proteomes" id="UP001501468"/>
    </source>
</evidence>
<keyword evidence="6" id="KW-1185">Reference proteome</keyword>
<gene>
    <name evidence="5" type="ORF">GCM10022399_41090</name>
</gene>
<dbReference type="PANTHER" id="PTHR16305">
    <property type="entry name" value="TESTICULAR SOLUBLE ADENYLYL CYCLASE"/>
    <property type="match status" value="1"/>
</dbReference>
<dbReference type="InterPro" id="IPR016032">
    <property type="entry name" value="Sig_transdc_resp-reg_C-effctor"/>
</dbReference>
<name>A0ABP7ELW0_9MICO</name>
<dbReference type="SUPFAM" id="SSF46894">
    <property type="entry name" value="C-terminal effector domain of the bipartite response regulators"/>
    <property type="match status" value="1"/>
</dbReference>
<dbReference type="PROSITE" id="PS50043">
    <property type="entry name" value="HTH_LUXR_2"/>
    <property type="match status" value="1"/>
</dbReference>
<dbReference type="Pfam" id="PF13191">
    <property type="entry name" value="AAA_16"/>
    <property type="match status" value="1"/>
</dbReference>
<dbReference type="InterPro" id="IPR027417">
    <property type="entry name" value="P-loop_NTPase"/>
</dbReference>
<feature type="compositionally biased region" description="Basic and acidic residues" evidence="3">
    <location>
        <begin position="1"/>
        <end position="18"/>
    </location>
</feature>
<dbReference type="PANTHER" id="PTHR16305:SF35">
    <property type="entry name" value="TRANSCRIPTIONAL ACTIVATOR DOMAIN"/>
    <property type="match status" value="1"/>
</dbReference>
<evidence type="ECO:0000259" key="4">
    <source>
        <dbReference type="PROSITE" id="PS50043"/>
    </source>
</evidence>
<dbReference type="SMART" id="SM00421">
    <property type="entry name" value="HTH_LUXR"/>
    <property type="match status" value="1"/>
</dbReference>
<dbReference type="InterPro" id="IPR000792">
    <property type="entry name" value="Tscrpt_reg_LuxR_C"/>
</dbReference>
<dbReference type="InterPro" id="IPR041664">
    <property type="entry name" value="AAA_16"/>
</dbReference>
<dbReference type="InterPro" id="IPR036388">
    <property type="entry name" value="WH-like_DNA-bd_sf"/>
</dbReference>
<feature type="region of interest" description="Disordered" evidence="3">
    <location>
        <begin position="1"/>
        <end position="20"/>
    </location>
</feature>
<reference evidence="6" key="1">
    <citation type="journal article" date="2019" name="Int. J. Syst. Evol. Microbiol.">
        <title>The Global Catalogue of Microorganisms (GCM) 10K type strain sequencing project: providing services to taxonomists for standard genome sequencing and annotation.</title>
        <authorList>
            <consortium name="The Broad Institute Genomics Platform"/>
            <consortium name="The Broad Institute Genome Sequencing Center for Infectious Disease"/>
            <person name="Wu L."/>
            <person name="Ma J."/>
        </authorList>
    </citation>
    <scope>NUCLEOTIDE SEQUENCE [LARGE SCALE GENOMIC DNA]</scope>
    <source>
        <strain evidence="6">JCM 17125</strain>
    </source>
</reference>
<accession>A0ABP7ELW0</accession>
<dbReference type="Gene3D" id="1.25.40.10">
    <property type="entry name" value="Tetratricopeptide repeat domain"/>
    <property type="match status" value="1"/>
</dbReference>
<evidence type="ECO:0000256" key="1">
    <source>
        <dbReference type="ARBA" id="ARBA00022741"/>
    </source>
</evidence>
<sequence>MEREPELARLRRASRDSVRAGQVVAVTGEAGAGKTSLLRAVTSGSSGSGGSAGRRVARGLCDPLATPRPLGPVRDVLTDLGAAEAAFEGSPQDASGGAAAAGRGELEAHFTRAVASEPTTLVVEDAQWIDEASVEVLRYLVRRIDALPVLLVLTYRDAEIGAGHPLRPLLGDLARLEHALTIPLGPLSLDAVGRLLTDTSLDAASVHRLTGGNPFYVNEIARHAGVGLPASVRDAVLASTSLLDDEDLEALQLVATAPDAVDDRLLPLLGLDLPRLRRLESTGLLVRTRRGIGYRHELARLAVRDAIPLGGEPSLHARLLDALEGVGSRDHAVLAHHADAAHDRTRTSRYAASAAAEAARTGSHTEAVAFLTLALDRSDGGPAERARMLELLGQEQYMVSRLPEAVESITQALRLWEDVGDEGGLAAAHDRRALIEYYSARRREAELHARLATERDDTPAYGSACATHAYLAYRRHDYATAELSGRAARRSAERSGDEAVRLRCDVIDDAGDLLRGEVGARARLLLDAALALERSFDEVGTTAYSNLSSIDIEHRRFREAEEVLARSIPITVERDIPVCNQWQTGMRSRLHFQRARWAAAVEDADAVIGERRMPLSALWPHLVRGLVALRTGDGTTGAADHLDEAWDLAQRLDEPLAHLPVLSALAERSWLLGLDDPRLATAPATLVGVGSLPGVQWAVGDLLVWLDRIDRIDRIDRLDRLDRLGARAALPGGSTMPVAEPYRLELDGRHAEAEAAWAVIGAPYERALAALHGADPEASVRAVEELEGLAAGAVAERGREVLRSRGLGRVPGRRRASTRANPSGLTNRQLDVARLVARGLTNAELAQDLFISPKTADHHVSAVLSRLGLRTRREVVRRAAELGLD</sequence>
<protein>
    <submittedName>
        <fullName evidence="5">AAA family ATPase</fullName>
    </submittedName>
</protein>
<evidence type="ECO:0000256" key="2">
    <source>
        <dbReference type="ARBA" id="ARBA00022840"/>
    </source>
</evidence>
<evidence type="ECO:0000256" key="3">
    <source>
        <dbReference type="SAM" id="MobiDB-lite"/>
    </source>
</evidence>
<evidence type="ECO:0000313" key="5">
    <source>
        <dbReference type="EMBL" id="GAA3720488.1"/>
    </source>
</evidence>
<dbReference type="Pfam" id="PF00196">
    <property type="entry name" value="GerE"/>
    <property type="match status" value="1"/>
</dbReference>